<dbReference type="RefSeq" id="WP_191697402.1">
    <property type="nucleotide sequence ID" value="NZ_JACSQO010000007.1"/>
</dbReference>
<sequence length="138" mass="16756">MLKILLKRIFTVFILILTITTTAYASDSAKEEGTVIYHVKYDYDEISKFLRMSREEYEQKWNQGLSISDMAKEQGIERREVEGYFYTFHYEEMQKWRKEGPLTEKHYFHLVYNLAEEIEDFIDRNPNKFKIKKKTTKM</sequence>
<feature type="signal peptide" evidence="1">
    <location>
        <begin position="1"/>
        <end position="25"/>
    </location>
</feature>
<dbReference type="Proteomes" id="UP000640786">
    <property type="component" value="Unassembled WGS sequence"/>
</dbReference>
<gene>
    <name evidence="2" type="ORF">H9650_13245</name>
</gene>
<comment type="caution">
    <text evidence="2">The sequence shown here is derived from an EMBL/GenBank/DDBJ whole genome shotgun (WGS) entry which is preliminary data.</text>
</comment>
<keyword evidence="1" id="KW-0732">Signal</keyword>
<organism evidence="2 3">
    <name type="scientific">Psychrobacillus faecigallinarum</name>
    <dbReference type="NCBI Taxonomy" id="2762235"/>
    <lineage>
        <taxon>Bacteria</taxon>
        <taxon>Bacillati</taxon>
        <taxon>Bacillota</taxon>
        <taxon>Bacilli</taxon>
        <taxon>Bacillales</taxon>
        <taxon>Bacillaceae</taxon>
        <taxon>Psychrobacillus</taxon>
    </lineage>
</organism>
<reference evidence="2 3" key="1">
    <citation type="submission" date="2020-08" db="EMBL/GenBank/DDBJ databases">
        <title>A Genomic Blueprint of the Chicken Gut Microbiome.</title>
        <authorList>
            <person name="Gilroy R."/>
            <person name="Ravi A."/>
            <person name="Getino M."/>
            <person name="Pursley I."/>
            <person name="Horton D.L."/>
            <person name="Alikhan N.-F."/>
            <person name="Baker D."/>
            <person name="Gharbi K."/>
            <person name="Hall N."/>
            <person name="Watson M."/>
            <person name="Adriaenssens E.M."/>
            <person name="Foster-Nyarko E."/>
            <person name="Jarju S."/>
            <person name="Secka A."/>
            <person name="Antonio M."/>
            <person name="Oren A."/>
            <person name="Chaudhuri R."/>
            <person name="La Ragione R.M."/>
            <person name="Hildebrand F."/>
            <person name="Pallen M.J."/>
        </authorList>
    </citation>
    <scope>NUCLEOTIDE SEQUENCE [LARGE SCALE GENOMIC DNA]</scope>
    <source>
        <strain evidence="2 3">Sa2BUA9</strain>
    </source>
</reference>
<dbReference type="EMBL" id="JACSQO010000007">
    <property type="protein sequence ID" value="MBD7945085.1"/>
    <property type="molecule type" value="Genomic_DNA"/>
</dbReference>
<keyword evidence="3" id="KW-1185">Reference proteome</keyword>
<protein>
    <recommendedName>
        <fullName evidence="4">DUF2680 domain-containing protein</fullName>
    </recommendedName>
</protein>
<feature type="chain" id="PRO_5046033414" description="DUF2680 domain-containing protein" evidence="1">
    <location>
        <begin position="26"/>
        <end position="138"/>
    </location>
</feature>
<evidence type="ECO:0000256" key="1">
    <source>
        <dbReference type="SAM" id="SignalP"/>
    </source>
</evidence>
<evidence type="ECO:0000313" key="2">
    <source>
        <dbReference type="EMBL" id="MBD7945085.1"/>
    </source>
</evidence>
<evidence type="ECO:0000313" key="3">
    <source>
        <dbReference type="Proteomes" id="UP000640786"/>
    </source>
</evidence>
<accession>A0ABR8RBF7</accession>
<evidence type="ECO:0008006" key="4">
    <source>
        <dbReference type="Google" id="ProtNLM"/>
    </source>
</evidence>
<proteinExistence type="predicted"/>
<name>A0ABR8RBF7_9BACI</name>